<dbReference type="PANTHER" id="PTHR30283:SF4">
    <property type="entry name" value="PEROXIDE STRESS RESISTANCE PROTEIN YAAA"/>
    <property type="match status" value="1"/>
</dbReference>
<dbReference type="PANTHER" id="PTHR30283">
    <property type="entry name" value="PEROXIDE STRESS RESPONSE PROTEIN YAAA"/>
    <property type="match status" value="1"/>
</dbReference>
<dbReference type="EMBL" id="PQNK01000001">
    <property type="protein sequence ID" value="RRO87911.1"/>
    <property type="molecule type" value="Genomic_DNA"/>
</dbReference>
<dbReference type="InterPro" id="IPR005583">
    <property type="entry name" value="YaaA"/>
</dbReference>
<dbReference type="GO" id="GO:0033194">
    <property type="term" value="P:response to hydroperoxide"/>
    <property type="evidence" value="ECO:0007669"/>
    <property type="project" value="TreeGrafter"/>
</dbReference>
<proteinExistence type="predicted"/>
<evidence type="ECO:0000313" key="1">
    <source>
        <dbReference type="EMBL" id="RRO87911.1"/>
    </source>
</evidence>
<protein>
    <submittedName>
        <fullName evidence="1">Peroxide stress protein YaaA</fullName>
    </submittedName>
</protein>
<name>A0A426Q1L5_9CORY</name>
<dbReference type="Pfam" id="PF03883">
    <property type="entry name" value="H2O2_YaaD"/>
    <property type="match status" value="1"/>
</dbReference>
<dbReference type="GO" id="GO:0005829">
    <property type="term" value="C:cytosol"/>
    <property type="evidence" value="ECO:0007669"/>
    <property type="project" value="TreeGrafter"/>
</dbReference>
<evidence type="ECO:0000313" key="2">
    <source>
        <dbReference type="Proteomes" id="UP000276526"/>
    </source>
</evidence>
<sequence>MLVILPPSETKRTGGEGPPLALDSLMLPSLTPVRRRLVESLRTLCSATSEAGRADALAALGLRPTMAAALDLNAALTSSPTTPALDRYTGVAFDALDAATLPPAARRRLAVGSALWGVVGADDPVPAYRLSGGARVPAEAAGDASTGTGRARAGAADNAGTVTVRSVWGRELTDALTGWRDERRARGDNGAVVDLRSGAYHALGPVPGAVTLRVESRYPDGSRKVVSHFNKHYKGLVARELALREEELPDDPEGTATAEALADVLRGTPRFRDAGFDAEVSGPASVTLTVPAG</sequence>
<organism evidence="1 2">
    <name type="scientific">Corynebacterium bovis</name>
    <dbReference type="NCBI Taxonomy" id="36808"/>
    <lineage>
        <taxon>Bacteria</taxon>
        <taxon>Bacillati</taxon>
        <taxon>Actinomycetota</taxon>
        <taxon>Actinomycetes</taxon>
        <taxon>Mycobacteriales</taxon>
        <taxon>Corynebacteriaceae</taxon>
        <taxon>Corynebacterium</taxon>
    </lineage>
</organism>
<reference evidence="1 2" key="1">
    <citation type="submission" date="2018-01" db="EMBL/GenBank/DDBJ databases">
        <title>Twenty Corynebacterium bovis Genomes.</title>
        <authorList>
            <person name="Gulvik C.A."/>
        </authorList>
    </citation>
    <scope>NUCLEOTIDE SEQUENCE [LARGE SCALE GENOMIC DNA]</scope>
    <source>
        <strain evidence="1 2">F6900</strain>
    </source>
</reference>
<accession>A0A426Q1L5</accession>
<comment type="caution">
    <text evidence="1">The sequence shown here is derived from an EMBL/GenBank/DDBJ whole genome shotgun (WGS) entry which is preliminary data.</text>
</comment>
<gene>
    <name evidence="1" type="ORF">CXF48_00630</name>
</gene>
<dbReference type="RefSeq" id="WP_125206884.1">
    <property type="nucleotide sequence ID" value="NZ_JAPJOD010000228.1"/>
</dbReference>
<dbReference type="AlphaFoldDB" id="A0A426Q1L5"/>
<dbReference type="Proteomes" id="UP000276526">
    <property type="component" value="Unassembled WGS sequence"/>
</dbReference>